<reference evidence="18" key="1">
    <citation type="submission" date="2019-05" db="EMBL/GenBank/DDBJ databases">
        <title>Complete genome sequencing of Dialister sp. strain 5BBH33.</title>
        <authorList>
            <person name="Sakamoto M."/>
            <person name="Murakami T."/>
            <person name="Mori H."/>
        </authorList>
    </citation>
    <scope>NUCLEOTIDE SEQUENCE [LARGE SCALE GENOMIC DNA]</scope>
    <source>
        <strain evidence="18">5BBH33</strain>
    </source>
</reference>
<evidence type="ECO:0000256" key="9">
    <source>
        <dbReference type="ARBA" id="ARBA00022741"/>
    </source>
</evidence>
<dbReference type="EC" id="2.7.1.49" evidence="5"/>
<accession>A0A8D4UTE5</accession>
<keyword evidence="18" id="KW-1185">Reference proteome</keyword>
<sequence>MKKLLTIAGSDSSGGAGIQADLKTFAALGTYGMSAICALTAQNTQGVTMVVNTPEEMVEAQLDAIYSDIPPDGVKTGMLSTSGITKTVASYLEKHLASPLVVDPVMVATTGAVLLEKDAIEAYKTKLIPLATLITPNIPEAEVLSGMEIHSADDMRAAAKKLSLLGCQAVLVKGGHRVEDAMDILYDGSDFHVYKGERIETDNTHGTGCTLSSALAVMLARGLSIADAVTGAKKYISGAIKRGAADSVGHGNGPVHHFWFYEDKWGDME</sequence>
<evidence type="ECO:0000256" key="3">
    <source>
        <dbReference type="ARBA" id="ARBA00004769"/>
    </source>
</evidence>
<keyword evidence="10 17" id="KW-0418">Kinase</keyword>
<evidence type="ECO:0000256" key="6">
    <source>
        <dbReference type="ARBA" id="ARBA00012963"/>
    </source>
</evidence>
<keyword evidence="11" id="KW-0067">ATP-binding</keyword>
<dbReference type="Gene3D" id="3.40.1190.20">
    <property type="match status" value="1"/>
</dbReference>
<dbReference type="InterPro" id="IPR004399">
    <property type="entry name" value="HMP/HMP-P_kinase_dom"/>
</dbReference>
<dbReference type="Pfam" id="PF08543">
    <property type="entry name" value="Phos_pyr_kin"/>
    <property type="match status" value="1"/>
</dbReference>
<keyword evidence="12" id="KW-0784">Thiamine biosynthesis</keyword>
<evidence type="ECO:0000256" key="5">
    <source>
        <dbReference type="ARBA" id="ARBA00012135"/>
    </source>
</evidence>
<comment type="pathway">
    <text evidence="13">Cofactor biosynthesis; thiamine diphosphate biosynthesis; 4-amino-2-methyl-5-diphosphomethylpyrimidine from 5-amino-1-(5-phospho-D-ribosyl)imidazole: step 2/3.</text>
</comment>
<dbReference type="KEGG" id="dho:Dia5BBH33_02040"/>
<evidence type="ECO:0000256" key="13">
    <source>
        <dbReference type="ARBA" id="ARBA00037917"/>
    </source>
</evidence>
<dbReference type="EMBL" id="AP019697">
    <property type="protein sequence ID" value="BBK24269.1"/>
    <property type="molecule type" value="Genomic_DNA"/>
</dbReference>
<evidence type="ECO:0000256" key="12">
    <source>
        <dbReference type="ARBA" id="ARBA00022977"/>
    </source>
</evidence>
<dbReference type="RefSeq" id="WP_022381701.1">
    <property type="nucleotide sequence ID" value="NZ_AP019697.1"/>
</dbReference>
<dbReference type="GO" id="GO:0008972">
    <property type="term" value="F:phosphomethylpyrimidine kinase activity"/>
    <property type="evidence" value="ECO:0007669"/>
    <property type="project" value="UniProtKB-EC"/>
</dbReference>
<evidence type="ECO:0000313" key="18">
    <source>
        <dbReference type="Proteomes" id="UP000320585"/>
    </source>
</evidence>
<dbReference type="InterPro" id="IPR029056">
    <property type="entry name" value="Ribokinase-like"/>
</dbReference>
<dbReference type="GO" id="GO:0005829">
    <property type="term" value="C:cytosol"/>
    <property type="evidence" value="ECO:0007669"/>
    <property type="project" value="TreeGrafter"/>
</dbReference>
<dbReference type="NCBIfam" id="TIGR00097">
    <property type="entry name" value="HMP-P_kinase"/>
    <property type="match status" value="1"/>
</dbReference>
<gene>
    <name evidence="17" type="ORF">Dia5BBH33_02040</name>
</gene>
<dbReference type="GO" id="GO:0009228">
    <property type="term" value="P:thiamine biosynthetic process"/>
    <property type="evidence" value="ECO:0007669"/>
    <property type="project" value="UniProtKB-KW"/>
</dbReference>
<name>A0A8D4UTE5_9FIRM</name>
<comment type="pathway">
    <text evidence="3">Cofactor biosynthesis; thiamine diphosphate biosynthesis; 4-amino-2-methyl-5-diphosphomethylpyrimidine from 5-amino-1-(5-phospho-D-ribosyl)imidazole: step 3/3.</text>
</comment>
<evidence type="ECO:0000256" key="4">
    <source>
        <dbReference type="ARBA" id="ARBA00009879"/>
    </source>
</evidence>
<keyword evidence="8" id="KW-0808">Transferase</keyword>
<protein>
    <recommendedName>
        <fullName evidence="7">Hydroxymethylpyrimidine/phosphomethylpyrimidine kinase</fullName>
        <ecNumber evidence="5">2.7.1.49</ecNumber>
        <ecNumber evidence="6">2.7.4.7</ecNumber>
    </recommendedName>
    <alternativeName>
        <fullName evidence="14">Hydroxymethylpyrimidine kinase</fullName>
    </alternativeName>
    <alternativeName>
        <fullName evidence="15">Hydroxymethylpyrimidine phosphate kinase</fullName>
    </alternativeName>
</protein>
<dbReference type="PANTHER" id="PTHR20858">
    <property type="entry name" value="PHOSPHOMETHYLPYRIMIDINE KINASE"/>
    <property type="match status" value="1"/>
</dbReference>
<dbReference type="SUPFAM" id="SSF53613">
    <property type="entry name" value="Ribokinase-like"/>
    <property type="match status" value="1"/>
</dbReference>
<dbReference type="OrthoDB" id="9810880at2"/>
<dbReference type="GO" id="GO:0008902">
    <property type="term" value="F:hydroxymethylpyrimidine kinase activity"/>
    <property type="evidence" value="ECO:0007669"/>
    <property type="project" value="UniProtKB-EC"/>
</dbReference>
<comment type="catalytic activity">
    <reaction evidence="1">
        <text>4-amino-5-hydroxymethyl-2-methylpyrimidine + ATP = 4-amino-2-methyl-5-(phosphooxymethyl)pyrimidine + ADP + H(+)</text>
        <dbReference type="Rhea" id="RHEA:23096"/>
        <dbReference type="ChEBI" id="CHEBI:15378"/>
        <dbReference type="ChEBI" id="CHEBI:16892"/>
        <dbReference type="ChEBI" id="CHEBI:30616"/>
        <dbReference type="ChEBI" id="CHEBI:58354"/>
        <dbReference type="ChEBI" id="CHEBI:456216"/>
        <dbReference type="EC" id="2.7.1.49"/>
    </reaction>
</comment>
<evidence type="ECO:0000313" key="17">
    <source>
        <dbReference type="EMBL" id="BBK24269.1"/>
    </source>
</evidence>
<dbReference type="GO" id="GO:0005524">
    <property type="term" value="F:ATP binding"/>
    <property type="evidence" value="ECO:0007669"/>
    <property type="project" value="UniProtKB-KW"/>
</dbReference>
<comment type="similarity">
    <text evidence="4">Belongs to the ThiD family.</text>
</comment>
<evidence type="ECO:0000256" key="14">
    <source>
        <dbReference type="ARBA" id="ARBA00042102"/>
    </source>
</evidence>
<dbReference type="GeneID" id="92715424"/>
<keyword evidence="9" id="KW-0547">Nucleotide-binding</keyword>
<dbReference type="PANTHER" id="PTHR20858:SF17">
    <property type="entry name" value="HYDROXYMETHYLPYRIMIDINE_PHOSPHOMETHYLPYRIMIDINE KINASE THI20-RELATED"/>
    <property type="match status" value="1"/>
</dbReference>
<feature type="domain" description="Pyridoxamine kinase/Phosphomethylpyrimidine kinase" evidence="16">
    <location>
        <begin position="11"/>
        <end position="256"/>
    </location>
</feature>
<evidence type="ECO:0000256" key="10">
    <source>
        <dbReference type="ARBA" id="ARBA00022777"/>
    </source>
</evidence>
<comment type="catalytic activity">
    <reaction evidence="2">
        <text>4-amino-2-methyl-5-(phosphooxymethyl)pyrimidine + ATP = 4-amino-2-methyl-5-(diphosphooxymethyl)pyrimidine + ADP</text>
        <dbReference type="Rhea" id="RHEA:19893"/>
        <dbReference type="ChEBI" id="CHEBI:30616"/>
        <dbReference type="ChEBI" id="CHEBI:57841"/>
        <dbReference type="ChEBI" id="CHEBI:58354"/>
        <dbReference type="ChEBI" id="CHEBI:456216"/>
        <dbReference type="EC" id="2.7.4.7"/>
    </reaction>
</comment>
<dbReference type="EC" id="2.7.4.7" evidence="6"/>
<evidence type="ECO:0000256" key="11">
    <source>
        <dbReference type="ARBA" id="ARBA00022840"/>
    </source>
</evidence>
<evidence type="ECO:0000256" key="7">
    <source>
        <dbReference type="ARBA" id="ARBA00019161"/>
    </source>
</evidence>
<dbReference type="Proteomes" id="UP000320585">
    <property type="component" value="Chromosome"/>
</dbReference>
<proteinExistence type="inferred from homology"/>
<dbReference type="AlphaFoldDB" id="A0A8D4UTE5"/>
<organism evidence="17 18">
    <name type="scientific">Dialister hominis</name>
    <dbReference type="NCBI Taxonomy" id="2582419"/>
    <lineage>
        <taxon>Bacteria</taxon>
        <taxon>Bacillati</taxon>
        <taxon>Bacillota</taxon>
        <taxon>Negativicutes</taxon>
        <taxon>Veillonellales</taxon>
        <taxon>Veillonellaceae</taxon>
        <taxon>Dialister</taxon>
    </lineage>
</organism>
<evidence type="ECO:0000256" key="1">
    <source>
        <dbReference type="ARBA" id="ARBA00000151"/>
    </source>
</evidence>
<evidence type="ECO:0000256" key="15">
    <source>
        <dbReference type="ARBA" id="ARBA00043176"/>
    </source>
</evidence>
<evidence type="ECO:0000259" key="16">
    <source>
        <dbReference type="Pfam" id="PF08543"/>
    </source>
</evidence>
<dbReference type="CDD" id="cd01169">
    <property type="entry name" value="HMPP_kinase"/>
    <property type="match status" value="1"/>
</dbReference>
<evidence type="ECO:0000256" key="8">
    <source>
        <dbReference type="ARBA" id="ARBA00022679"/>
    </source>
</evidence>
<evidence type="ECO:0000256" key="2">
    <source>
        <dbReference type="ARBA" id="ARBA00000565"/>
    </source>
</evidence>
<dbReference type="InterPro" id="IPR013749">
    <property type="entry name" value="PM/HMP-P_kinase-1"/>
</dbReference>
<dbReference type="FunFam" id="3.40.1190.20:FF:000003">
    <property type="entry name" value="Phosphomethylpyrimidine kinase ThiD"/>
    <property type="match status" value="1"/>
</dbReference>